<dbReference type="InterPro" id="IPR011074">
    <property type="entry name" value="CRAL/TRIO_N_dom"/>
</dbReference>
<keyword evidence="5" id="KW-0812">Transmembrane</keyword>
<dbReference type="AlphaFoldDB" id="M2XUW0"/>
<evidence type="ECO:0000256" key="11">
    <source>
        <dbReference type="PIRSR" id="PIRSR600223-1"/>
    </source>
</evidence>
<sequence>MKWLSWHTLGEVVKGCFWSIPITITFCDLIGTVAKVEGYSMSPTVNPKVGTRVDLVWIDRLSLLLKDIRRGEVVVLACPYNKNKKLIKRVVALEGDHIWSRKESRLTYIPLGHCWVEGDEQDKSTDSNQLGPVPQALIEGRVSFIIWPWRRWGRIPQPSEHSSENRLIPKPPKDKLVGAEAPSREEKKLARQLKDLVRKDGYTSPLDESFCSYFTLVRYLRARDHNLRLARDMLIETLQWRREVRPERMLCNLCLHNPRSHTFRPLGVDKVGRPVMYSCFVGLEDRNADNNVKHLIYYLETIFTNSFAESYIWVLDFVGFSAQDLNPTVGKKSLKLFSDHYPERLFLAVVVDAPLVFSSLWSILKPFISKNTAKKIEFRKVKTVRPLFEELMPSELVEKFFQEFEENRNPEVAKTKQWWNLPPLPPPRSWKNMSLSKEHIEFSGS</sequence>
<dbReference type="InterPro" id="IPR001251">
    <property type="entry name" value="CRAL-TRIO_dom"/>
</dbReference>
<dbReference type="InterPro" id="IPR037730">
    <property type="entry name" value="IMP2"/>
</dbReference>
<protein>
    <recommendedName>
        <fullName evidence="3">Mitochondrial inner membrane protease subunit 2</fullName>
    </recommendedName>
</protein>
<proteinExistence type="inferred from homology"/>
<dbReference type="Gene3D" id="2.10.109.10">
    <property type="entry name" value="Umud Fragment, subunit A"/>
    <property type="match status" value="1"/>
</dbReference>
<keyword evidence="4 14" id="KW-0645">Protease</keyword>
<dbReference type="InterPro" id="IPR019533">
    <property type="entry name" value="Peptidase_S26"/>
</dbReference>
<evidence type="ECO:0000256" key="4">
    <source>
        <dbReference type="ARBA" id="ARBA00022670"/>
    </source>
</evidence>
<dbReference type="CDD" id="cd06530">
    <property type="entry name" value="S26_SPase_I"/>
    <property type="match status" value="1"/>
</dbReference>
<evidence type="ECO:0000256" key="5">
    <source>
        <dbReference type="ARBA" id="ARBA00022692"/>
    </source>
</evidence>
<dbReference type="InterPro" id="IPR036865">
    <property type="entry name" value="CRAL-TRIO_dom_sf"/>
</dbReference>
<feature type="domain" description="CRAL-TRIO" evidence="13">
    <location>
        <begin position="266"/>
        <end position="409"/>
    </location>
</feature>
<dbReference type="Pfam" id="PF10502">
    <property type="entry name" value="Peptidase_S26"/>
    <property type="match status" value="2"/>
</dbReference>
<evidence type="ECO:0000256" key="10">
    <source>
        <dbReference type="ARBA" id="ARBA00023136"/>
    </source>
</evidence>
<dbReference type="PROSITE" id="PS50191">
    <property type="entry name" value="CRAL_TRIO"/>
    <property type="match status" value="1"/>
</dbReference>
<evidence type="ECO:0000256" key="9">
    <source>
        <dbReference type="ARBA" id="ARBA00023128"/>
    </source>
</evidence>
<name>M2XUW0_GALSU</name>
<evidence type="ECO:0000256" key="1">
    <source>
        <dbReference type="ARBA" id="ARBA00004434"/>
    </source>
</evidence>
<comment type="subcellular location">
    <subcellularLocation>
        <location evidence="1">Mitochondrion inner membrane</location>
        <topology evidence="1">Single-pass membrane protein</topology>
    </subcellularLocation>
</comment>
<evidence type="ECO:0000259" key="13">
    <source>
        <dbReference type="PROSITE" id="PS50191"/>
    </source>
</evidence>
<dbReference type="KEGG" id="gsl:Gasu_51800"/>
<evidence type="ECO:0000256" key="2">
    <source>
        <dbReference type="ARBA" id="ARBA00007066"/>
    </source>
</evidence>
<comment type="similarity">
    <text evidence="2">Belongs to the peptidase S26 family. IMP2 subfamily.</text>
</comment>
<keyword evidence="8" id="KW-1133">Transmembrane helix</keyword>
<evidence type="ECO:0000256" key="8">
    <source>
        <dbReference type="ARBA" id="ARBA00022989"/>
    </source>
</evidence>
<gene>
    <name evidence="14" type="ORF">Gasu_51800</name>
</gene>
<feature type="active site" evidence="11">
    <location>
        <position position="88"/>
    </location>
</feature>
<dbReference type="GO" id="GO:0042720">
    <property type="term" value="C:mitochondrial inner membrane peptidase complex"/>
    <property type="evidence" value="ECO:0007669"/>
    <property type="project" value="InterPro"/>
</dbReference>
<dbReference type="InterPro" id="IPR000223">
    <property type="entry name" value="Pept_S26A_signal_pept_1"/>
</dbReference>
<dbReference type="RefSeq" id="XP_005703719.1">
    <property type="nucleotide sequence ID" value="XM_005703662.1"/>
</dbReference>
<dbReference type="SMART" id="SM01100">
    <property type="entry name" value="CRAL_TRIO_N"/>
    <property type="match status" value="1"/>
</dbReference>
<dbReference type="Proteomes" id="UP000030680">
    <property type="component" value="Unassembled WGS sequence"/>
</dbReference>
<evidence type="ECO:0000313" key="14">
    <source>
        <dbReference type="EMBL" id="EME27199.1"/>
    </source>
</evidence>
<reference evidence="15" key="1">
    <citation type="journal article" date="2013" name="Science">
        <title>Gene transfer from bacteria and archaea facilitated evolution of an extremophilic eukaryote.</title>
        <authorList>
            <person name="Schonknecht G."/>
            <person name="Chen W.H."/>
            <person name="Ternes C.M."/>
            <person name="Barbier G.G."/>
            <person name="Shrestha R.P."/>
            <person name="Stanke M."/>
            <person name="Brautigam A."/>
            <person name="Baker B.J."/>
            <person name="Banfield J.F."/>
            <person name="Garavito R.M."/>
            <person name="Carr K."/>
            <person name="Wilkerson C."/>
            <person name="Rensing S.A."/>
            <person name="Gagneul D."/>
            <person name="Dickenson N.E."/>
            <person name="Oesterhelt C."/>
            <person name="Lercher M.J."/>
            <person name="Weber A.P."/>
        </authorList>
    </citation>
    <scope>NUCLEOTIDE SEQUENCE [LARGE SCALE GENOMIC DNA]</scope>
    <source>
        <strain evidence="15">074W</strain>
    </source>
</reference>
<dbReference type="Pfam" id="PF00650">
    <property type="entry name" value="CRAL_TRIO"/>
    <property type="match status" value="1"/>
</dbReference>
<dbReference type="Gene3D" id="3.40.525.10">
    <property type="entry name" value="CRAL-TRIO lipid binding domain"/>
    <property type="match status" value="1"/>
</dbReference>
<feature type="compositionally biased region" description="Basic and acidic residues" evidence="12">
    <location>
        <begin position="171"/>
        <end position="182"/>
    </location>
</feature>
<keyword evidence="7" id="KW-0378">Hydrolase</keyword>
<dbReference type="SUPFAM" id="SSF51306">
    <property type="entry name" value="LexA/Signal peptidase"/>
    <property type="match status" value="1"/>
</dbReference>
<evidence type="ECO:0000256" key="7">
    <source>
        <dbReference type="ARBA" id="ARBA00022801"/>
    </source>
</evidence>
<dbReference type="eggNOG" id="KOG1568">
    <property type="taxonomic scope" value="Eukaryota"/>
</dbReference>
<dbReference type="InterPro" id="IPR036286">
    <property type="entry name" value="LexA/Signal_pep-like_sf"/>
</dbReference>
<dbReference type="PANTHER" id="PTHR46041">
    <property type="entry name" value="MITOCHONDRIAL INNER MEMBRANE PROTEASE SUBUNIT 2"/>
    <property type="match status" value="1"/>
</dbReference>
<dbReference type="GO" id="GO:0006627">
    <property type="term" value="P:protein processing involved in protein targeting to mitochondrion"/>
    <property type="evidence" value="ECO:0007669"/>
    <property type="project" value="InterPro"/>
</dbReference>
<dbReference type="OrthoDB" id="75724at2759"/>
<dbReference type="InterPro" id="IPR036273">
    <property type="entry name" value="CRAL/TRIO_N_dom_sf"/>
</dbReference>
<dbReference type="CDD" id="cd00170">
    <property type="entry name" value="SEC14"/>
    <property type="match status" value="1"/>
</dbReference>
<keyword evidence="9" id="KW-0496">Mitochondrion</keyword>
<feature type="region of interest" description="Disordered" evidence="12">
    <location>
        <begin position="158"/>
        <end position="182"/>
    </location>
</feature>
<keyword evidence="6" id="KW-0999">Mitochondrion inner membrane</keyword>
<evidence type="ECO:0000313" key="15">
    <source>
        <dbReference type="Proteomes" id="UP000030680"/>
    </source>
</evidence>
<evidence type="ECO:0000256" key="3">
    <source>
        <dbReference type="ARBA" id="ARBA00013650"/>
    </source>
</evidence>
<dbReference type="Gramene" id="EME27199">
    <property type="protein sequence ID" value="EME27199"/>
    <property type="gene ID" value="Gasu_51800"/>
</dbReference>
<dbReference type="SMART" id="SM00516">
    <property type="entry name" value="SEC14"/>
    <property type="match status" value="1"/>
</dbReference>
<dbReference type="SUPFAM" id="SSF52087">
    <property type="entry name" value="CRAL/TRIO domain"/>
    <property type="match status" value="1"/>
</dbReference>
<dbReference type="PANTHER" id="PTHR46041:SF2">
    <property type="entry name" value="MITOCHONDRIAL INNER MEMBRANE PROTEASE SUBUNIT 2"/>
    <property type="match status" value="1"/>
</dbReference>
<organism evidence="14 15">
    <name type="scientific">Galdieria sulphuraria</name>
    <name type="common">Red alga</name>
    <dbReference type="NCBI Taxonomy" id="130081"/>
    <lineage>
        <taxon>Eukaryota</taxon>
        <taxon>Rhodophyta</taxon>
        <taxon>Bangiophyceae</taxon>
        <taxon>Galdieriales</taxon>
        <taxon>Galdieriaceae</taxon>
        <taxon>Galdieria</taxon>
    </lineage>
</organism>
<feature type="active site" evidence="11">
    <location>
        <position position="40"/>
    </location>
</feature>
<dbReference type="SUPFAM" id="SSF46938">
    <property type="entry name" value="CRAL/TRIO N-terminal domain"/>
    <property type="match status" value="1"/>
</dbReference>
<evidence type="ECO:0000256" key="6">
    <source>
        <dbReference type="ARBA" id="ARBA00022792"/>
    </source>
</evidence>
<dbReference type="PRINTS" id="PR00727">
    <property type="entry name" value="LEADERPTASE"/>
</dbReference>
<dbReference type="GO" id="GO:0004252">
    <property type="term" value="F:serine-type endopeptidase activity"/>
    <property type="evidence" value="ECO:0007669"/>
    <property type="project" value="InterPro"/>
</dbReference>
<keyword evidence="10" id="KW-0472">Membrane</keyword>
<keyword evidence="15" id="KW-1185">Reference proteome</keyword>
<evidence type="ECO:0000256" key="12">
    <source>
        <dbReference type="SAM" id="MobiDB-lite"/>
    </source>
</evidence>
<dbReference type="GO" id="GO:0006465">
    <property type="term" value="P:signal peptide processing"/>
    <property type="evidence" value="ECO:0007669"/>
    <property type="project" value="InterPro"/>
</dbReference>
<dbReference type="EMBL" id="KB454535">
    <property type="protein sequence ID" value="EME27199.1"/>
    <property type="molecule type" value="Genomic_DNA"/>
</dbReference>
<accession>M2XUW0</accession>
<dbReference type="eggNOG" id="KOG1470">
    <property type="taxonomic scope" value="Eukaryota"/>
</dbReference>
<dbReference type="STRING" id="130081.M2XUW0"/>
<dbReference type="GeneID" id="17086127"/>